<dbReference type="Proteomes" id="UP000228689">
    <property type="component" value="Unassembled WGS sequence"/>
</dbReference>
<dbReference type="CDD" id="cd02947">
    <property type="entry name" value="TRX_family"/>
    <property type="match status" value="1"/>
</dbReference>
<feature type="domain" description="Thioredoxin" evidence="1">
    <location>
        <begin position="1"/>
        <end position="87"/>
    </location>
</feature>
<evidence type="ECO:0000313" key="2">
    <source>
        <dbReference type="EMBL" id="PIY95240.1"/>
    </source>
</evidence>
<dbReference type="Pfam" id="PF00085">
    <property type="entry name" value="Thioredoxin"/>
    <property type="match status" value="1"/>
</dbReference>
<dbReference type="AlphaFoldDB" id="A0A2M7REP5"/>
<gene>
    <name evidence="2" type="ORF">COY67_00960</name>
</gene>
<proteinExistence type="predicted"/>
<accession>A0A2M7REP5</accession>
<sequence length="88" mass="10850">MKVLKFGAIWCPGCLVMRPRWQKIEEQNEWLVTEYFDIDEFPEMKEKYRLQEYPTFIWLDQNDQEIDRLTGEVSEEEILDLINKYKEK</sequence>
<dbReference type="InterPro" id="IPR036249">
    <property type="entry name" value="Thioredoxin-like_sf"/>
</dbReference>
<dbReference type="EMBL" id="PFMC01000022">
    <property type="protein sequence ID" value="PIY95240.1"/>
    <property type="molecule type" value="Genomic_DNA"/>
</dbReference>
<comment type="caution">
    <text evidence="2">The sequence shown here is derived from an EMBL/GenBank/DDBJ whole genome shotgun (WGS) entry which is preliminary data.</text>
</comment>
<reference evidence="3" key="1">
    <citation type="submission" date="2017-09" db="EMBL/GenBank/DDBJ databases">
        <title>Depth-based differentiation of microbial function through sediment-hosted aquifers and enrichment of novel symbionts in the deep terrestrial subsurface.</title>
        <authorList>
            <person name="Probst A.J."/>
            <person name="Ladd B."/>
            <person name="Jarett J.K."/>
            <person name="Geller-Mcgrath D.E."/>
            <person name="Sieber C.M.K."/>
            <person name="Emerson J.B."/>
            <person name="Anantharaman K."/>
            <person name="Thomas B.C."/>
            <person name="Malmstrom R."/>
            <person name="Stieglmeier M."/>
            <person name="Klingl A."/>
            <person name="Woyke T."/>
            <person name="Ryan C.M."/>
            <person name="Banfield J.F."/>
        </authorList>
    </citation>
    <scope>NUCLEOTIDE SEQUENCE [LARGE SCALE GENOMIC DNA]</scope>
</reference>
<organism evidence="2 3">
    <name type="scientific">Candidatus Komeilibacteria bacterium CG_4_10_14_0_8_um_filter_37_78</name>
    <dbReference type="NCBI Taxonomy" id="1974471"/>
    <lineage>
        <taxon>Bacteria</taxon>
        <taxon>Candidatus Komeiliibacteriota</taxon>
    </lineage>
</organism>
<dbReference type="PROSITE" id="PS51352">
    <property type="entry name" value="THIOREDOXIN_2"/>
    <property type="match status" value="1"/>
</dbReference>
<dbReference type="SUPFAM" id="SSF52833">
    <property type="entry name" value="Thioredoxin-like"/>
    <property type="match status" value="1"/>
</dbReference>
<dbReference type="InterPro" id="IPR013766">
    <property type="entry name" value="Thioredoxin_domain"/>
</dbReference>
<name>A0A2M7REP5_9BACT</name>
<evidence type="ECO:0000313" key="3">
    <source>
        <dbReference type="Proteomes" id="UP000228689"/>
    </source>
</evidence>
<protein>
    <submittedName>
        <fullName evidence="2">Thioredoxin</fullName>
    </submittedName>
</protein>
<evidence type="ECO:0000259" key="1">
    <source>
        <dbReference type="PROSITE" id="PS51352"/>
    </source>
</evidence>
<dbReference type="Gene3D" id="3.40.30.10">
    <property type="entry name" value="Glutaredoxin"/>
    <property type="match status" value="1"/>
</dbReference>